<dbReference type="GeneID" id="9042176"/>
<gene>
    <name evidence="1" type="ORF">Pmar_PMAR017617</name>
</gene>
<proteinExistence type="predicted"/>
<dbReference type="InterPro" id="IPR036480">
    <property type="entry name" value="CarbP_synth_ssu_N_sf"/>
</dbReference>
<dbReference type="SUPFAM" id="SSF52021">
    <property type="entry name" value="Carbamoyl phosphate synthetase, small subunit N-terminal domain"/>
    <property type="match status" value="1"/>
</dbReference>
<reference evidence="1 2" key="1">
    <citation type="submission" date="2008-07" db="EMBL/GenBank/DDBJ databases">
        <authorList>
            <person name="El-Sayed N."/>
            <person name="Caler E."/>
            <person name="Inman J."/>
            <person name="Amedeo P."/>
            <person name="Hass B."/>
            <person name="Wortman J."/>
        </authorList>
    </citation>
    <scope>NUCLEOTIDE SEQUENCE [LARGE SCALE GENOMIC DNA]</scope>
    <source>
        <strain evidence="2">ATCC 50983 / TXsc</strain>
    </source>
</reference>
<dbReference type="RefSeq" id="XP_002776748.1">
    <property type="nucleotide sequence ID" value="XM_002776702.1"/>
</dbReference>
<accession>C5L3I5</accession>
<protein>
    <submittedName>
        <fullName evidence="1">Uncharacterized protein</fullName>
    </submittedName>
</protein>
<name>C5L3I5_PERM5</name>
<dbReference type="InParanoid" id="C5L3I5"/>
<dbReference type="AlphaFoldDB" id="C5L3I5"/>
<dbReference type="Proteomes" id="UP000007800">
    <property type="component" value="Unassembled WGS sequence"/>
</dbReference>
<dbReference type="Gene3D" id="3.50.30.20">
    <property type="entry name" value="Carbamoyl-phosphate synthase small subunit, N-terminal domain"/>
    <property type="match status" value="1"/>
</dbReference>
<evidence type="ECO:0000313" key="1">
    <source>
        <dbReference type="EMBL" id="EER08564.1"/>
    </source>
</evidence>
<keyword evidence="2" id="KW-1185">Reference proteome</keyword>
<sequence>MAPLSDVVFNTGLVGYPDSSTDPSFWWLVQSAGIRGPAGGAITMVLSDDLDHPGPLRNFEGGRCHVKGLVISGSGIARHTLSERFRRLDRPMRGQAEC</sequence>
<dbReference type="EMBL" id="GG678922">
    <property type="protein sequence ID" value="EER08564.1"/>
    <property type="molecule type" value="Genomic_DNA"/>
</dbReference>
<dbReference type="OrthoDB" id="434at2759"/>
<organism evidence="2">
    <name type="scientific">Perkinsus marinus (strain ATCC 50983 / TXsc)</name>
    <dbReference type="NCBI Taxonomy" id="423536"/>
    <lineage>
        <taxon>Eukaryota</taxon>
        <taxon>Sar</taxon>
        <taxon>Alveolata</taxon>
        <taxon>Perkinsozoa</taxon>
        <taxon>Perkinsea</taxon>
        <taxon>Perkinsida</taxon>
        <taxon>Perkinsidae</taxon>
        <taxon>Perkinsus</taxon>
    </lineage>
</organism>
<evidence type="ECO:0000313" key="2">
    <source>
        <dbReference type="Proteomes" id="UP000007800"/>
    </source>
</evidence>